<protein>
    <submittedName>
        <fullName evidence="2">DUF1027 domain-containing protein</fullName>
    </submittedName>
</protein>
<gene>
    <name evidence="2" type="ORF">GJB61_26340</name>
</gene>
<name>A0A7X2L4M1_9BACL</name>
<evidence type="ECO:0000313" key="3">
    <source>
        <dbReference type="Proteomes" id="UP000463051"/>
    </source>
</evidence>
<feature type="region of interest" description="Disordered" evidence="1">
    <location>
        <begin position="124"/>
        <end position="215"/>
    </location>
</feature>
<accession>A0A7X2L4M1</accession>
<dbReference type="InterPro" id="IPR009370">
    <property type="entry name" value="YutD-like"/>
</dbReference>
<dbReference type="InterPro" id="IPR038141">
    <property type="entry name" value="YutD-like_sf"/>
</dbReference>
<feature type="compositionally biased region" description="Low complexity" evidence="1">
    <location>
        <begin position="185"/>
        <end position="202"/>
    </location>
</feature>
<feature type="compositionally biased region" description="Basic and acidic residues" evidence="1">
    <location>
        <begin position="151"/>
        <end position="178"/>
    </location>
</feature>
<dbReference type="Pfam" id="PF06265">
    <property type="entry name" value="YutD-like"/>
    <property type="match status" value="1"/>
</dbReference>
<evidence type="ECO:0000256" key="1">
    <source>
        <dbReference type="SAM" id="MobiDB-lite"/>
    </source>
</evidence>
<feature type="compositionally biased region" description="Polar residues" evidence="1">
    <location>
        <begin position="138"/>
        <end position="150"/>
    </location>
</feature>
<keyword evidence="3" id="KW-1185">Reference proteome</keyword>
<dbReference type="AlphaFoldDB" id="A0A7X2L4M1"/>
<dbReference type="RefSeq" id="WP_154121991.1">
    <property type="nucleotide sequence ID" value="NZ_WJXB01000014.1"/>
</dbReference>
<dbReference type="Proteomes" id="UP000463051">
    <property type="component" value="Unassembled WGS sequence"/>
</dbReference>
<proteinExistence type="predicted"/>
<reference evidence="2 3" key="1">
    <citation type="submission" date="2019-11" db="EMBL/GenBank/DDBJ databases">
        <title>Paenibacillus monticola sp. nov., a novel PGPR strain isolated from mountain sample in China.</title>
        <authorList>
            <person name="Zhao Q."/>
            <person name="Li H.-P."/>
            <person name="Zhang J.-L."/>
        </authorList>
    </citation>
    <scope>NUCLEOTIDE SEQUENCE [LARGE SCALE GENOMIC DNA]</scope>
    <source>
        <strain evidence="2 3">LC-T2</strain>
    </source>
</reference>
<evidence type="ECO:0000313" key="2">
    <source>
        <dbReference type="EMBL" id="MRN56485.1"/>
    </source>
</evidence>
<dbReference type="Gene3D" id="3.50.4.20">
    <property type="match status" value="1"/>
</dbReference>
<comment type="caution">
    <text evidence="2">The sequence shown here is derived from an EMBL/GenBank/DDBJ whole genome shotgun (WGS) entry which is preliminary data.</text>
</comment>
<dbReference type="EMBL" id="WJXB01000014">
    <property type="protein sequence ID" value="MRN56485.1"/>
    <property type="molecule type" value="Genomic_DNA"/>
</dbReference>
<organism evidence="2 3">
    <name type="scientific">Paenibacillus monticola</name>
    <dbReference type="NCBI Taxonomy" id="2666075"/>
    <lineage>
        <taxon>Bacteria</taxon>
        <taxon>Bacillati</taxon>
        <taxon>Bacillota</taxon>
        <taxon>Bacilli</taxon>
        <taxon>Bacillales</taxon>
        <taxon>Paenibacillaceae</taxon>
        <taxon>Paenibacillus</taxon>
    </lineage>
</organism>
<feature type="compositionally biased region" description="Pro residues" evidence="1">
    <location>
        <begin position="203"/>
        <end position="215"/>
    </location>
</feature>
<sequence length="215" mass="24110">MIVIGGKGYELMLDHKDGWNPEAFRGRYSEVLDRYDYIIGDWGYNQLRLKGFYRDNHPKVNRDTAISSMVDYINEYCNFGCAYFVLHKLKEAPIEGTFKDILIKEIPEPGSEEALEEESAALLAAAPAKEGTSREATGKQNSHHGSTGKDTSAKDNIVKDRPVREHQSKNHRSKDAQSKKFQARPPQGQPQNSQNSQNSQPAQPQPAQSPQPPQA</sequence>